<protein>
    <recommendedName>
        <fullName evidence="1">DUF4130 domain-containing protein</fullName>
    </recommendedName>
</protein>
<proteinExistence type="predicted"/>
<feature type="domain" description="DUF4130" evidence="1">
    <location>
        <begin position="87"/>
        <end position="251"/>
    </location>
</feature>
<dbReference type="Pfam" id="PF13566">
    <property type="entry name" value="DUF4130"/>
    <property type="match status" value="1"/>
</dbReference>
<name>A0A2N5NMQ1_MEDGN</name>
<sequence length="253" mass="29890">MKKIYICRDDRTEMLSAIYDAWKENRNKEVGIGLLGKTQQQLFCEYAEVVSSEKKAQAVERLIRDHMGEQTYEDISYALLCEDAMKAEAILHVMQAARQVKPSKRIMDFLGNPSVAKVFEMKRRVSNEAHYFIEFVRFRELENGVLFSKIEPKNRVLTCIAEHFADRFPMENWVIYDNTHQEFLVNPAGKHWVLVQGELPDRDVTEQITEAEKEYEKLWKGFFKTISIKERENLKCQRTHIPVKYRKNVTEFQ</sequence>
<evidence type="ECO:0000313" key="2">
    <source>
        <dbReference type="EMBL" id="PLT58154.1"/>
    </source>
</evidence>
<dbReference type="EMBL" id="NIHM01000001">
    <property type="protein sequence ID" value="PLT58154.1"/>
    <property type="molecule type" value="Genomic_DNA"/>
</dbReference>
<evidence type="ECO:0000313" key="3">
    <source>
        <dbReference type="Proteomes" id="UP000234849"/>
    </source>
</evidence>
<dbReference type="RefSeq" id="WP_101878937.1">
    <property type="nucleotide sequence ID" value="NZ_NIHM01000001.1"/>
</dbReference>
<dbReference type="InterPro" id="IPR023875">
    <property type="entry name" value="DNA_repair_put"/>
</dbReference>
<comment type="caution">
    <text evidence="2">The sequence shown here is derived from an EMBL/GenBank/DDBJ whole genome shotgun (WGS) entry which is preliminary data.</text>
</comment>
<evidence type="ECO:0000259" key="1">
    <source>
        <dbReference type="Pfam" id="PF13566"/>
    </source>
</evidence>
<gene>
    <name evidence="2" type="ORF">CDL18_00810</name>
</gene>
<dbReference type="Proteomes" id="UP000234849">
    <property type="component" value="Unassembled WGS sequence"/>
</dbReference>
<accession>A0A2N5NMQ1</accession>
<dbReference type="InterPro" id="IPR025404">
    <property type="entry name" value="DUF4130"/>
</dbReference>
<reference evidence="2 3" key="1">
    <citation type="journal article" date="2017" name="Genome Med.">
        <title>A novel Ruminococcus gnavus clade enriched in inflammatory bowel disease patients.</title>
        <authorList>
            <person name="Hall A.B."/>
            <person name="Yassour M."/>
            <person name="Sauk J."/>
            <person name="Garner A."/>
            <person name="Jiang X."/>
            <person name="Arthur T."/>
            <person name="Lagoudas G.K."/>
            <person name="Vatanen T."/>
            <person name="Fornelos N."/>
            <person name="Wilson R."/>
            <person name="Bertha M."/>
            <person name="Cohen M."/>
            <person name="Garber J."/>
            <person name="Khalili H."/>
            <person name="Gevers D."/>
            <person name="Ananthakrishnan A.N."/>
            <person name="Kugathasan S."/>
            <person name="Lander E.S."/>
            <person name="Blainey P."/>
            <person name="Vlamakis H."/>
            <person name="Xavier R.J."/>
            <person name="Huttenhower C."/>
        </authorList>
    </citation>
    <scope>NUCLEOTIDE SEQUENCE [LARGE SCALE GENOMIC DNA]</scope>
    <source>
        <strain evidence="2 3">RJX1118</strain>
    </source>
</reference>
<dbReference type="NCBIfam" id="TIGR03915">
    <property type="entry name" value="SAM_7_link_chp"/>
    <property type="match status" value="1"/>
</dbReference>
<organism evidence="2 3">
    <name type="scientific">Mediterraneibacter gnavus</name>
    <name type="common">Ruminococcus gnavus</name>
    <dbReference type="NCBI Taxonomy" id="33038"/>
    <lineage>
        <taxon>Bacteria</taxon>
        <taxon>Bacillati</taxon>
        <taxon>Bacillota</taxon>
        <taxon>Clostridia</taxon>
        <taxon>Lachnospirales</taxon>
        <taxon>Lachnospiraceae</taxon>
        <taxon>Mediterraneibacter</taxon>
    </lineage>
</organism>
<dbReference type="AlphaFoldDB" id="A0A2N5NMQ1"/>